<dbReference type="EMBL" id="JAENGZ010002266">
    <property type="protein sequence ID" value="KAG6944313.1"/>
    <property type="molecule type" value="Genomic_DNA"/>
</dbReference>
<dbReference type="AlphaFoldDB" id="A0A8T1TNS2"/>
<proteinExistence type="predicted"/>
<reference evidence="1" key="1">
    <citation type="submission" date="2021-01" db="EMBL/GenBank/DDBJ databases">
        <title>Phytophthora aleatoria, a newly-described species from Pinus radiata is distinct from Phytophthora cactorum isolates based on comparative genomics.</title>
        <authorList>
            <person name="Mcdougal R."/>
            <person name="Panda P."/>
            <person name="Williams N."/>
            <person name="Studholme D.J."/>
        </authorList>
    </citation>
    <scope>NUCLEOTIDE SEQUENCE</scope>
    <source>
        <strain evidence="1">NZFS 3830</strain>
    </source>
</reference>
<comment type="caution">
    <text evidence="1">The sequence shown here is derived from an EMBL/GenBank/DDBJ whole genome shotgun (WGS) entry which is preliminary data.</text>
</comment>
<dbReference type="PROSITE" id="PS51257">
    <property type="entry name" value="PROKAR_LIPOPROTEIN"/>
    <property type="match status" value="1"/>
</dbReference>
<gene>
    <name evidence="1" type="ORF">JG687_00017937</name>
</gene>
<evidence type="ECO:0000313" key="2">
    <source>
        <dbReference type="Proteomes" id="UP000688947"/>
    </source>
</evidence>
<organism evidence="1 2">
    <name type="scientific">Phytophthora cactorum</name>
    <dbReference type="NCBI Taxonomy" id="29920"/>
    <lineage>
        <taxon>Eukaryota</taxon>
        <taxon>Sar</taxon>
        <taxon>Stramenopiles</taxon>
        <taxon>Oomycota</taxon>
        <taxon>Peronosporomycetes</taxon>
        <taxon>Peronosporales</taxon>
        <taxon>Peronosporaceae</taxon>
        <taxon>Phytophthora</taxon>
    </lineage>
</organism>
<name>A0A8T1TNS2_9STRA</name>
<evidence type="ECO:0000313" key="1">
    <source>
        <dbReference type="EMBL" id="KAG6944313.1"/>
    </source>
</evidence>
<accession>A0A8T1TNS2</accession>
<sequence length="72" mass="7953">MDAFRLSVQGLIKTAVPKWNGSQACLQFQTLQGCDFAGCKHLHELVQPPPEVFTHVTNKHGELKDAHPNLSS</sequence>
<dbReference type="OrthoDB" id="129412at2759"/>
<dbReference type="Proteomes" id="UP000688947">
    <property type="component" value="Unassembled WGS sequence"/>
</dbReference>
<protein>
    <submittedName>
        <fullName evidence="1">Uncharacterized protein</fullName>
    </submittedName>
</protein>